<keyword evidence="4 9" id="KW-0805">Transcription regulation</keyword>
<evidence type="ECO:0000256" key="6">
    <source>
        <dbReference type="ARBA" id="ARBA00023163"/>
    </source>
</evidence>
<evidence type="ECO:0000256" key="8">
    <source>
        <dbReference type="ARBA" id="ARBA00032015"/>
    </source>
</evidence>
<evidence type="ECO:0000256" key="4">
    <source>
        <dbReference type="ARBA" id="ARBA00023015"/>
    </source>
</evidence>
<protein>
    <recommendedName>
        <fullName evidence="3 9">Mediator of RNA polymerase II transcription subunit 16</fullName>
    </recommendedName>
    <alternativeName>
        <fullName evidence="8 9">Mediator complex subunit 16</fullName>
    </alternativeName>
</protein>
<feature type="domain" description="Mediator complex subunit 16 C-terminal" evidence="11">
    <location>
        <begin position="801"/>
        <end position="906"/>
    </location>
</feature>
<comment type="function">
    <text evidence="9">Component of the Mediator complex, a coactivator involved in the regulated transcription of nearly all RNA polymerase II-dependent genes. Mediator functions as a bridge to convey information from gene-specific regulatory proteins to the basal RNA polymerase II transcription machinery. Mediator is recruited to promoters by direct interactions with regulatory proteins and serves as a scaffold for the assembly of a functional preinitiation complex with RNA polymerase II and the general transcription factors.</text>
</comment>
<dbReference type="GO" id="GO:0045893">
    <property type="term" value="P:positive regulation of DNA-templated transcription"/>
    <property type="evidence" value="ECO:0007669"/>
    <property type="project" value="TreeGrafter"/>
</dbReference>
<comment type="caution">
    <text evidence="12">The sequence shown here is derived from an EMBL/GenBank/DDBJ whole genome shotgun (WGS) entry which is preliminary data.</text>
</comment>
<evidence type="ECO:0000256" key="5">
    <source>
        <dbReference type="ARBA" id="ARBA00023159"/>
    </source>
</evidence>
<sequence length="942" mass="104699">MPLIMEQGINVDDLFGESGSLELDLPTAPPQTKGLAQCQDEMRLLGCRQKIAWSRMGCIAYISADGLRVSVRNLKCDSSDGKWALSEETPLPPITEAHGGHPLVHLSWNETGTEMAVVDYLGRISIYSLSFSLNSITGVRPVHYDSGDDSNQIVGMMWLNIPHRSLQSFHQAAKVNGRWAYSPFRRRPIGPFHPANKNALVCVTRAGQIRLLYQNPDSKWTELPADLKNTGYSDRLLSHASIVATQNGILIATYSVCQKVSLYRVNITWNPEKWDNTTPKPQFPIPTFRFQHFKIDMSSSISSVNRGVEEHVQQMPFPKPIYSLTHLEIMPGQIDSPAGSTASPWILAVFSKPLHATPEYPEQQGPSSVIVRWQLESAPQIFHPKFDEVTAKKNNTQVKSKPDLRRLDDIHCDRYIISVNMVEHGTALAVTHDDSSITFYDTRTMSVLNGVDDTSTVTCLAQAGFHYIMDSTGIAIAFSPNSCVAVVLDAEGQTHIRSMEHTFGSTEGLYDETKFSSAIAALTLAFSRGCGSEVNTDDIFMVALKLLGPEAQQTFISEVYRSLPINCNFTVETDQLLKHQYIPRCLGLQAAMGFRGRLQPRSLPSAVPWAIIQLRHAAILILYFFQHGNKGQSDVHDPEVLRVILGNIKWVLDFSHWILSEMFDLADEFESITDQEGFIQKLKSVNSTSLLVLLSSMSRAFLRFVCRGLRGVHAGFTKMSLAGIPIDSRVYYTEICQTLESSPVRIDVYEKFLAGVDSAVKHAYQGSGFGDAERPTPEKEVLVNARIPPVLVAAVATLLRQTIPSLKSEINRKEILLRDYSWLGFGDDQRTAMYRKNRDVDILKKTPLRPPLAVGRNGRVVPLKKRRCVRCCEVSGDSVLPKSIMFFRMVAKLSLLRSCPCGGMWMLETESESGEREGVGVLAGSAAGCEDAGWVAVVQLES</sequence>
<dbReference type="Proteomes" id="UP001215712">
    <property type="component" value="Unassembled WGS sequence"/>
</dbReference>
<reference evidence="12" key="2">
    <citation type="submission" date="2023-01" db="EMBL/GenBank/DDBJ databases">
        <authorList>
            <person name="Petersen C."/>
        </authorList>
    </citation>
    <scope>NUCLEOTIDE SEQUENCE</scope>
    <source>
        <strain evidence="12">IBT 17514</strain>
    </source>
</reference>
<evidence type="ECO:0000313" key="12">
    <source>
        <dbReference type="EMBL" id="KAJ5740658.1"/>
    </source>
</evidence>
<evidence type="ECO:0000256" key="7">
    <source>
        <dbReference type="ARBA" id="ARBA00023242"/>
    </source>
</evidence>
<keyword evidence="13" id="KW-1185">Reference proteome</keyword>
<evidence type="ECO:0000256" key="2">
    <source>
        <dbReference type="ARBA" id="ARBA00006543"/>
    </source>
</evidence>
<dbReference type="EMBL" id="JAQJAN010000001">
    <property type="protein sequence ID" value="KAJ5740658.1"/>
    <property type="molecule type" value="Genomic_DNA"/>
</dbReference>
<keyword evidence="7 9" id="KW-0539">Nucleus</keyword>
<evidence type="ECO:0000256" key="3">
    <source>
        <dbReference type="ARBA" id="ARBA00019614"/>
    </source>
</evidence>
<organism evidence="12 13">
    <name type="scientific">Penicillium malachiteum</name>
    <dbReference type="NCBI Taxonomy" id="1324776"/>
    <lineage>
        <taxon>Eukaryota</taxon>
        <taxon>Fungi</taxon>
        <taxon>Dikarya</taxon>
        <taxon>Ascomycota</taxon>
        <taxon>Pezizomycotina</taxon>
        <taxon>Eurotiomycetes</taxon>
        <taxon>Eurotiomycetidae</taxon>
        <taxon>Eurotiales</taxon>
        <taxon>Aspergillaceae</taxon>
        <taxon>Penicillium</taxon>
    </lineage>
</organism>
<gene>
    <name evidence="9" type="primary">MED16</name>
    <name evidence="12" type="ORF">N7493_000530</name>
</gene>
<comment type="subunit">
    <text evidence="9">Component of the Mediator complex.</text>
</comment>
<comment type="subcellular location">
    <subcellularLocation>
        <location evidence="1 9">Nucleus</location>
    </subcellularLocation>
</comment>
<evidence type="ECO:0000259" key="11">
    <source>
        <dbReference type="Pfam" id="PF20719"/>
    </source>
</evidence>
<keyword evidence="5 9" id="KW-0010">Activator</keyword>
<keyword evidence="6 9" id="KW-0804">Transcription</keyword>
<evidence type="ECO:0000256" key="1">
    <source>
        <dbReference type="ARBA" id="ARBA00004123"/>
    </source>
</evidence>
<dbReference type="InterPro" id="IPR048339">
    <property type="entry name" value="Mediator_Med16_C"/>
</dbReference>
<dbReference type="SUPFAM" id="SSF50978">
    <property type="entry name" value="WD40 repeat-like"/>
    <property type="match status" value="1"/>
</dbReference>
<dbReference type="Pfam" id="PF20719">
    <property type="entry name" value="Med16_C"/>
    <property type="match status" value="1"/>
</dbReference>
<dbReference type="InterPro" id="IPR021665">
    <property type="entry name" value="Mediator_Med16_N"/>
</dbReference>
<dbReference type="PANTHER" id="PTHR13224:SF6">
    <property type="entry name" value="MEDIATOR OF RNA POLYMERASE II TRANSCRIPTION SUBUNIT 16"/>
    <property type="match status" value="1"/>
</dbReference>
<reference evidence="12" key="1">
    <citation type="journal article" date="2023" name="IMA Fungus">
        <title>Comparative genomic study of the Penicillium genus elucidates a diverse pangenome and 15 lateral gene transfer events.</title>
        <authorList>
            <person name="Petersen C."/>
            <person name="Sorensen T."/>
            <person name="Nielsen M.R."/>
            <person name="Sondergaard T.E."/>
            <person name="Sorensen J.L."/>
            <person name="Fitzpatrick D.A."/>
            <person name="Frisvad J.C."/>
            <person name="Nielsen K.L."/>
        </authorList>
    </citation>
    <scope>NUCLEOTIDE SEQUENCE</scope>
    <source>
        <strain evidence="12">IBT 17514</strain>
    </source>
</reference>
<dbReference type="InterPro" id="IPR036322">
    <property type="entry name" value="WD40_repeat_dom_sf"/>
</dbReference>
<proteinExistence type="inferred from homology"/>
<feature type="domain" description="Mediator complex subunit Med16 N-terminal" evidence="10">
    <location>
        <begin position="144"/>
        <end position="467"/>
    </location>
</feature>
<comment type="similarity">
    <text evidence="2 9">Belongs to the Mediator complex subunit 16 family.</text>
</comment>
<name>A0AAD6HX47_9EURO</name>
<dbReference type="GO" id="GO:0016592">
    <property type="term" value="C:mediator complex"/>
    <property type="evidence" value="ECO:0007669"/>
    <property type="project" value="InterPro"/>
</dbReference>
<evidence type="ECO:0000259" key="10">
    <source>
        <dbReference type="Pfam" id="PF11635"/>
    </source>
</evidence>
<accession>A0AAD6HX47</accession>
<dbReference type="InterPro" id="IPR048338">
    <property type="entry name" value="Mediator_Med16"/>
</dbReference>
<evidence type="ECO:0000256" key="9">
    <source>
        <dbReference type="RuleBase" id="RU364149"/>
    </source>
</evidence>
<dbReference type="PANTHER" id="PTHR13224">
    <property type="entry name" value="THYROID HORMONE RECEPTOR-ASSOCIATED PROTEIN-RELATED"/>
    <property type="match status" value="1"/>
</dbReference>
<evidence type="ECO:0000313" key="13">
    <source>
        <dbReference type="Proteomes" id="UP001215712"/>
    </source>
</evidence>
<dbReference type="AlphaFoldDB" id="A0AAD6HX47"/>
<dbReference type="Pfam" id="PF11635">
    <property type="entry name" value="Med16_N"/>
    <property type="match status" value="1"/>
</dbReference>